<accession>D3B919</accession>
<evidence type="ECO:0000313" key="2">
    <source>
        <dbReference type="EMBL" id="EFA82058.1"/>
    </source>
</evidence>
<feature type="compositionally biased region" description="Low complexity" evidence="1">
    <location>
        <begin position="235"/>
        <end position="251"/>
    </location>
</feature>
<dbReference type="InterPro" id="IPR015915">
    <property type="entry name" value="Kelch-typ_b-propeller"/>
</dbReference>
<evidence type="ECO:0000256" key="1">
    <source>
        <dbReference type="SAM" id="MobiDB-lite"/>
    </source>
</evidence>
<feature type="compositionally biased region" description="Pro residues" evidence="1">
    <location>
        <begin position="252"/>
        <end position="261"/>
    </location>
</feature>
<sequence length="284" mass="32586">MILLPFITDTSKTFEIFITLKNNNDSINKDTNSSESQSIIPDTTTLYSTTTIMESITTICYYDQDHIYLINGHIIKNRIDRFNIKTMKFESYHQLPVGYGHQVSSMIFKGSLYSVSYYQNKLFQFDLTNRTITDHQIDFTPFTACHDNNGNFFCKLLQIIANYCKILLRMSTTKECPFCNENITLRVYDRHVIPCYCKYCDSNSLIRDCTCKSCNESRPHPTSAPLYHNTISSSNITSSATPQSPSSTSQSPVPPLVPVLLPPTSSRTRNDNKTWRTPRQQKRS</sequence>
<name>D3B919_HETP5</name>
<gene>
    <name evidence="2" type="ORF">PPL_04963</name>
</gene>
<comment type="caution">
    <text evidence="2">The sequence shown here is derived from an EMBL/GenBank/DDBJ whole genome shotgun (WGS) entry which is preliminary data.</text>
</comment>
<dbReference type="Proteomes" id="UP000001396">
    <property type="component" value="Unassembled WGS sequence"/>
</dbReference>
<dbReference type="EMBL" id="ADBJ01000021">
    <property type="protein sequence ID" value="EFA82058.1"/>
    <property type="molecule type" value="Genomic_DNA"/>
</dbReference>
<feature type="region of interest" description="Disordered" evidence="1">
    <location>
        <begin position="235"/>
        <end position="284"/>
    </location>
</feature>
<dbReference type="AlphaFoldDB" id="D3B919"/>
<organism evidence="2 3">
    <name type="scientific">Heterostelium pallidum (strain ATCC 26659 / Pp 5 / PN500)</name>
    <name type="common">Cellular slime mold</name>
    <name type="synonym">Polysphondylium pallidum</name>
    <dbReference type="NCBI Taxonomy" id="670386"/>
    <lineage>
        <taxon>Eukaryota</taxon>
        <taxon>Amoebozoa</taxon>
        <taxon>Evosea</taxon>
        <taxon>Eumycetozoa</taxon>
        <taxon>Dictyostelia</taxon>
        <taxon>Acytosteliales</taxon>
        <taxon>Acytosteliaceae</taxon>
        <taxon>Heterostelium</taxon>
    </lineage>
</organism>
<reference evidence="2 3" key="1">
    <citation type="journal article" date="2011" name="Genome Res.">
        <title>Phylogeny-wide analysis of social amoeba genomes highlights ancient origins for complex intercellular communication.</title>
        <authorList>
            <person name="Heidel A.J."/>
            <person name="Lawal H.M."/>
            <person name="Felder M."/>
            <person name="Schilde C."/>
            <person name="Helps N.R."/>
            <person name="Tunggal B."/>
            <person name="Rivero F."/>
            <person name="John U."/>
            <person name="Schleicher M."/>
            <person name="Eichinger L."/>
            <person name="Platzer M."/>
            <person name="Noegel A.A."/>
            <person name="Schaap P."/>
            <person name="Gloeckner G."/>
        </authorList>
    </citation>
    <scope>NUCLEOTIDE SEQUENCE [LARGE SCALE GENOMIC DNA]</scope>
    <source>
        <strain evidence="3">ATCC 26659 / Pp 5 / PN500</strain>
    </source>
</reference>
<dbReference type="InParanoid" id="D3B919"/>
<dbReference type="SUPFAM" id="SSF117281">
    <property type="entry name" value="Kelch motif"/>
    <property type="match status" value="1"/>
</dbReference>
<keyword evidence="3" id="KW-1185">Reference proteome</keyword>
<proteinExistence type="predicted"/>
<evidence type="ECO:0000313" key="3">
    <source>
        <dbReference type="Proteomes" id="UP000001396"/>
    </source>
</evidence>
<dbReference type="RefSeq" id="XP_020434175.1">
    <property type="nucleotide sequence ID" value="XM_020575859.1"/>
</dbReference>
<dbReference type="GeneID" id="31360449"/>
<protein>
    <submittedName>
        <fullName evidence="2">Uncharacterized protein</fullName>
    </submittedName>
</protein>